<accession>A0A852X2I9</accession>
<evidence type="ECO:0000313" key="2">
    <source>
        <dbReference type="EMBL" id="NYG37562.1"/>
    </source>
</evidence>
<dbReference type="RefSeq" id="WP_179462910.1">
    <property type="nucleotide sequence ID" value="NZ_JACBZX010000001.1"/>
</dbReference>
<feature type="domain" description="NAD-dependent epimerase/dehydratase" evidence="1">
    <location>
        <begin position="4"/>
        <end position="206"/>
    </location>
</feature>
<evidence type="ECO:0000259" key="1">
    <source>
        <dbReference type="Pfam" id="PF01370"/>
    </source>
</evidence>
<dbReference type="EMBL" id="JACBZX010000001">
    <property type="protein sequence ID" value="NYG37562.1"/>
    <property type="molecule type" value="Genomic_DNA"/>
</dbReference>
<evidence type="ECO:0000313" key="3">
    <source>
        <dbReference type="Proteomes" id="UP000592181"/>
    </source>
</evidence>
<dbReference type="SUPFAM" id="SSF51735">
    <property type="entry name" value="NAD(P)-binding Rossmann-fold domains"/>
    <property type="match status" value="1"/>
</dbReference>
<protein>
    <submittedName>
        <fullName evidence="2">Nucleoside-diphosphate-sugar epimerase</fullName>
    </submittedName>
</protein>
<organism evidence="2 3">
    <name type="scientific">Janibacter alkaliphilus</name>
    <dbReference type="NCBI Taxonomy" id="1069963"/>
    <lineage>
        <taxon>Bacteria</taxon>
        <taxon>Bacillati</taxon>
        <taxon>Actinomycetota</taxon>
        <taxon>Actinomycetes</taxon>
        <taxon>Micrococcales</taxon>
        <taxon>Intrasporangiaceae</taxon>
        <taxon>Janibacter</taxon>
    </lineage>
</organism>
<sequence>MDLLILGGTAFLGRAVAAAALAQGHQVTCASRGSAPIAPGATLVRLDRDTDSLAAVSDHRWDAVVDVSRQPGQVRAAVRELDTAHRVFVSTGNVYADHATPGTSEDAPLLPASTGDVLPPDADGLAYGSAKVACEEAVREGRSTATVVRAGLIGGPGDVTGRVGYYPWRFAHPTGDDVLVPPDPTFPVAVIDVDDLAGWIVTAAQQRLDGTYDATGPTTDLATVLDAARRVAGSSAVARPVPAEVLADAGVEPFMGTPSLPLWIPDPDWRGFMTKTSRRARRDGLVTRPLEHTLERTLAWEEGRDAPRACGLTDAQERQLREVLDARGVR</sequence>
<dbReference type="Pfam" id="PF01370">
    <property type="entry name" value="Epimerase"/>
    <property type="match status" value="1"/>
</dbReference>
<dbReference type="InterPro" id="IPR001509">
    <property type="entry name" value="Epimerase_deHydtase"/>
</dbReference>
<gene>
    <name evidence="2" type="ORF">BJY28_002031</name>
</gene>
<dbReference type="InterPro" id="IPR036291">
    <property type="entry name" value="NAD(P)-bd_dom_sf"/>
</dbReference>
<comment type="caution">
    <text evidence="2">The sequence shown here is derived from an EMBL/GenBank/DDBJ whole genome shotgun (WGS) entry which is preliminary data.</text>
</comment>
<dbReference type="AlphaFoldDB" id="A0A852X2I9"/>
<dbReference type="Gene3D" id="3.40.50.720">
    <property type="entry name" value="NAD(P)-binding Rossmann-like Domain"/>
    <property type="match status" value="1"/>
</dbReference>
<dbReference type="Proteomes" id="UP000592181">
    <property type="component" value="Unassembled WGS sequence"/>
</dbReference>
<name>A0A852X2I9_9MICO</name>
<keyword evidence="3" id="KW-1185">Reference proteome</keyword>
<reference evidence="2 3" key="1">
    <citation type="submission" date="2020-07" db="EMBL/GenBank/DDBJ databases">
        <title>Sequencing the genomes of 1000 actinobacteria strains.</title>
        <authorList>
            <person name="Klenk H.-P."/>
        </authorList>
    </citation>
    <scope>NUCLEOTIDE SEQUENCE [LARGE SCALE GENOMIC DNA]</scope>
    <source>
        <strain evidence="2 3">DSM 24723</strain>
    </source>
</reference>
<proteinExistence type="predicted"/>